<protein>
    <recommendedName>
        <fullName evidence="3">DUF2634 domain-containing protein</fullName>
    </recommendedName>
</protein>
<keyword evidence="2" id="KW-1185">Reference proteome</keyword>
<evidence type="ECO:0008006" key="3">
    <source>
        <dbReference type="Google" id="ProtNLM"/>
    </source>
</evidence>
<dbReference type="InterPro" id="IPR020288">
    <property type="entry name" value="Sheath_initiator"/>
</dbReference>
<proteinExistence type="predicted"/>
<reference evidence="1 2" key="1">
    <citation type="submission" date="2024-04" db="EMBL/GenBank/DDBJ databases">
        <title>Isolation and characterization of novel acetogenic strains of the genera Terrisporobacter and Acetoanaerobium.</title>
        <authorList>
            <person name="Boeer T."/>
            <person name="Schueler M.A."/>
            <person name="Lueschen A."/>
            <person name="Eysell L."/>
            <person name="Droege J."/>
            <person name="Heinemann M."/>
            <person name="Engelhardt L."/>
            <person name="Basen M."/>
            <person name="Daniel R."/>
        </authorList>
    </citation>
    <scope>NUCLEOTIDE SEQUENCE [LARGE SCALE GENOMIC DNA]</scope>
    <source>
        <strain evidence="1 2">ELB</strain>
    </source>
</reference>
<organism evidence="1 2">
    <name type="scientific">Terrisporobacter petrolearius</name>
    <dbReference type="NCBI Taxonomy" id="1460447"/>
    <lineage>
        <taxon>Bacteria</taxon>
        <taxon>Bacillati</taxon>
        <taxon>Bacillota</taxon>
        <taxon>Clostridia</taxon>
        <taxon>Peptostreptococcales</taxon>
        <taxon>Peptostreptococcaceae</taxon>
        <taxon>Terrisporobacter</taxon>
    </lineage>
</organism>
<name>A0ABZ3FE01_9FIRM</name>
<gene>
    <name evidence="1" type="ORF">TPELB_23450</name>
</gene>
<dbReference type="RefSeq" id="WP_343337266.1">
    <property type="nucleotide sequence ID" value="NZ_CP154622.1"/>
</dbReference>
<dbReference type="Pfam" id="PF10934">
    <property type="entry name" value="Sheath_initiator"/>
    <property type="match status" value="1"/>
</dbReference>
<sequence length="145" mass="17091">MSLFPFIDELEEDEDIETIEEALPLLKEVAWNFEEDKPIINSNGTVEFVEGIEALKIWIYKAIKINRYEHEIYSWDYGCEVNELIGESIYSRDHIELESQRYIEECLLINPYINSISFDEIRYENGIVKATFQVDSYYGEVDISV</sequence>
<evidence type="ECO:0000313" key="2">
    <source>
        <dbReference type="Proteomes" id="UP001477947"/>
    </source>
</evidence>
<accession>A0ABZ3FE01</accession>
<dbReference type="EMBL" id="CP154622">
    <property type="protein sequence ID" value="XAM42032.1"/>
    <property type="molecule type" value="Genomic_DNA"/>
</dbReference>
<dbReference type="Proteomes" id="UP001477947">
    <property type="component" value="Chromosome"/>
</dbReference>
<evidence type="ECO:0000313" key="1">
    <source>
        <dbReference type="EMBL" id="XAM42032.1"/>
    </source>
</evidence>